<dbReference type="GO" id="GO:0016747">
    <property type="term" value="F:acyltransferase activity, transferring groups other than amino-acyl groups"/>
    <property type="evidence" value="ECO:0007669"/>
    <property type="project" value="InterPro"/>
</dbReference>
<feature type="transmembrane region" description="Helical" evidence="1">
    <location>
        <begin position="298"/>
        <end position="319"/>
    </location>
</feature>
<keyword evidence="5" id="KW-1185">Reference proteome</keyword>
<feature type="signal peptide" evidence="2">
    <location>
        <begin position="1"/>
        <end position="24"/>
    </location>
</feature>
<feature type="transmembrane region" description="Helical" evidence="1">
    <location>
        <begin position="129"/>
        <end position="151"/>
    </location>
</feature>
<feature type="transmembrane region" description="Helical" evidence="1">
    <location>
        <begin position="471"/>
        <end position="499"/>
    </location>
</feature>
<feature type="transmembrane region" description="Helical" evidence="1">
    <location>
        <begin position="590"/>
        <end position="611"/>
    </location>
</feature>
<feature type="transmembrane region" description="Helical" evidence="1">
    <location>
        <begin position="360"/>
        <end position="381"/>
    </location>
</feature>
<feature type="domain" description="Acyltransferase 3" evidence="3">
    <location>
        <begin position="213"/>
        <end position="607"/>
    </location>
</feature>
<comment type="caution">
    <text evidence="4">The sequence shown here is derived from an EMBL/GenBank/DDBJ whole genome shotgun (WGS) entry which is preliminary data.</text>
</comment>
<gene>
    <name evidence="4" type="ORF">ECRASSUSDP1_LOCUS2209</name>
</gene>
<feature type="transmembrane region" description="Helical" evidence="1">
    <location>
        <begin position="519"/>
        <end position="538"/>
    </location>
</feature>
<feature type="transmembrane region" description="Helical" evidence="1">
    <location>
        <begin position="219"/>
        <end position="239"/>
    </location>
</feature>
<dbReference type="InterPro" id="IPR002656">
    <property type="entry name" value="Acyl_transf_3_dom"/>
</dbReference>
<evidence type="ECO:0000313" key="5">
    <source>
        <dbReference type="Proteomes" id="UP001295684"/>
    </source>
</evidence>
<evidence type="ECO:0000259" key="3">
    <source>
        <dbReference type="Pfam" id="PF01757"/>
    </source>
</evidence>
<feature type="chain" id="PRO_5042227669" description="Acyltransferase 3 domain-containing protein" evidence="2">
    <location>
        <begin position="25"/>
        <end position="657"/>
    </location>
</feature>
<feature type="transmembrane region" description="Helical" evidence="1">
    <location>
        <begin position="251"/>
        <end position="277"/>
    </location>
</feature>
<evidence type="ECO:0000313" key="4">
    <source>
        <dbReference type="EMBL" id="CAI2360901.1"/>
    </source>
</evidence>
<feature type="transmembrane region" description="Helical" evidence="1">
    <location>
        <begin position="388"/>
        <end position="408"/>
    </location>
</feature>
<dbReference type="PANTHER" id="PTHR11161">
    <property type="entry name" value="O-ACYLTRANSFERASE"/>
    <property type="match status" value="1"/>
</dbReference>
<dbReference type="Proteomes" id="UP001295684">
    <property type="component" value="Unassembled WGS sequence"/>
</dbReference>
<accession>A0AAD1X7U3</accession>
<dbReference type="EMBL" id="CAMPGE010002095">
    <property type="protein sequence ID" value="CAI2360901.1"/>
    <property type="molecule type" value="Genomic_DNA"/>
</dbReference>
<dbReference type="AlphaFoldDB" id="A0AAD1X7U3"/>
<protein>
    <recommendedName>
        <fullName evidence="3">Acyltransferase 3 domain-containing protein</fullName>
    </recommendedName>
</protein>
<keyword evidence="1" id="KW-0812">Transmembrane</keyword>
<name>A0AAD1X7U3_EUPCR</name>
<feature type="transmembrane region" description="Helical" evidence="1">
    <location>
        <begin position="435"/>
        <end position="451"/>
    </location>
</feature>
<proteinExistence type="predicted"/>
<evidence type="ECO:0000256" key="2">
    <source>
        <dbReference type="SAM" id="SignalP"/>
    </source>
</evidence>
<feature type="transmembrane region" description="Helical" evidence="1">
    <location>
        <begin position="559"/>
        <end position="578"/>
    </location>
</feature>
<dbReference type="PANTHER" id="PTHR11161:SF12">
    <property type="entry name" value="ACYLTRANSFERASE 3 DOMAIN-CONTAINING PROTEIN-RELATED"/>
    <property type="match status" value="1"/>
</dbReference>
<sequence>MKRNILTSFGCLFIVLITLGSTEAQNSQCFSEVLASPELLLPMIMATGKGLNDMGDFDACSLNPGTEYALIYIPGQPFFLGTCMPASCNRQDLQILADGMSFLIHQIGMPPSVVGDVHIPNKDPITVSGWQIVGFIGFGFIAILLILGLLVEYTPLMGQVQETDELLSEAKKDKMLVASKSMLGKSLLAFSPSRNLKKMFYTPQIDDDCLTVLNGIRVISLYFVILGHTNTLMMMGGITNLLSAQSLVSSWWIILICIGFYSVDVFFFISAFLATYLMISKFHGKRLFNIPMVYLHRLIRVLPTVLLVFAMYFTFLPFIGSGPIWKPSIESDMNNCKLSWWPNVIFISSWYTRAECFGHLWYLSNDMTFFLFVPLVVLAYLNSKFIGYLLVIFLNIFGIVLPFIFSHIRGHTITMLKDQDVDSNIELNQHPYNRSGSYSVGMLFGLLYFEWAKSKTDPTYQHSIGTRFYNLFSNSSILCFLSFVLSSCAILFFIMFPAVELLHPGPRRISQIPSDFFNAFHRSIFATALGLFLAPIFVGKLSLIKDIFGGKLWAPWAKVSFVSYLIHIHVMASFYLQSKGSLYFDGPSQIFYSLAALLIVLLVSVPVALIIESPVLQLERLVLFPPKQSPPPLQQEVLLKKQTKINKSDSSQDSNDA</sequence>
<keyword evidence="1" id="KW-1133">Transmembrane helix</keyword>
<reference evidence="4" key="1">
    <citation type="submission" date="2023-07" db="EMBL/GenBank/DDBJ databases">
        <authorList>
            <consortium name="AG Swart"/>
            <person name="Singh M."/>
            <person name="Singh A."/>
            <person name="Seah K."/>
            <person name="Emmerich C."/>
        </authorList>
    </citation>
    <scope>NUCLEOTIDE SEQUENCE</scope>
    <source>
        <strain evidence="4">DP1</strain>
    </source>
</reference>
<keyword evidence="1" id="KW-0472">Membrane</keyword>
<evidence type="ECO:0000256" key="1">
    <source>
        <dbReference type="SAM" id="Phobius"/>
    </source>
</evidence>
<dbReference type="InterPro" id="IPR052728">
    <property type="entry name" value="O2_lipid_transport_reg"/>
</dbReference>
<organism evidence="4 5">
    <name type="scientific">Euplotes crassus</name>
    <dbReference type="NCBI Taxonomy" id="5936"/>
    <lineage>
        <taxon>Eukaryota</taxon>
        <taxon>Sar</taxon>
        <taxon>Alveolata</taxon>
        <taxon>Ciliophora</taxon>
        <taxon>Intramacronucleata</taxon>
        <taxon>Spirotrichea</taxon>
        <taxon>Hypotrichia</taxon>
        <taxon>Euplotida</taxon>
        <taxon>Euplotidae</taxon>
        <taxon>Moneuplotes</taxon>
    </lineage>
</organism>
<keyword evidence="2" id="KW-0732">Signal</keyword>
<dbReference type="Pfam" id="PF01757">
    <property type="entry name" value="Acyl_transf_3"/>
    <property type="match status" value="1"/>
</dbReference>